<keyword evidence="3" id="KW-1185">Reference proteome</keyword>
<feature type="compositionally biased region" description="Polar residues" evidence="1">
    <location>
        <begin position="144"/>
        <end position="167"/>
    </location>
</feature>
<accession>A0A9Q0KMQ4</accession>
<dbReference type="Proteomes" id="UP001141806">
    <property type="component" value="Unassembled WGS sequence"/>
</dbReference>
<name>A0A9Q0KMQ4_9MAGN</name>
<organism evidence="2 3">
    <name type="scientific">Protea cynaroides</name>
    <dbReference type="NCBI Taxonomy" id="273540"/>
    <lineage>
        <taxon>Eukaryota</taxon>
        <taxon>Viridiplantae</taxon>
        <taxon>Streptophyta</taxon>
        <taxon>Embryophyta</taxon>
        <taxon>Tracheophyta</taxon>
        <taxon>Spermatophyta</taxon>
        <taxon>Magnoliopsida</taxon>
        <taxon>Proteales</taxon>
        <taxon>Proteaceae</taxon>
        <taxon>Protea</taxon>
    </lineage>
</organism>
<protein>
    <submittedName>
        <fullName evidence="2">Uncharacterized protein</fullName>
    </submittedName>
</protein>
<reference evidence="2" key="1">
    <citation type="journal article" date="2023" name="Plant J.">
        <title>The genome of the king protea, Protea cynaroides.</title>
        <authorList>
            <person name="Chang J."/>
            <person name="Duong T.A."/>
            <person name="Schoeman C."/>
            <person name="Ma X."/>
            <person name="Roodt D."/>
            <person name="Barker N."/>
            <person name="Li Z."/>
            <person name="Van de Peer Y."/>
            <person name="Mizrachi E."/>
        </authorList>
    </citation>
    <scope>NUCLEOTIDE SEQUENCE</scope>
    <source>
        <tissue evidence="2">Young leaves</tissue>
    </source>
</reference>
<dbReference type="PANTHER" id="PTHR33413:SF4">
    <property type="entry name" value="D-RIBOSE-BINDING PERIPLASMIC PROTEIN"/>
    <property type="match status" value="1"/>
</dbReference>
<evidence type="ECO:0000313" key="3">
    <source>
        <dbReference type="Proteomes" id="UP001141806"/>
    </source>
</evidence>
<dbReference type="PANTHER" id="PTHR33413">
    <property type="entry name" value="EXPRESSED PROTEIN"/>
    <property type="match status" value="1"/>
</dbReference>
<dbReference type="Pfam" id="PF14009">
    <property type="entry name" value="PADRE"/>
    <property type="match status" value="1"/>
</dbReference>
<gene>
    <name evidence="2" type="ORF">NE237_006225</name>
</gene>
<feature type="region of interest" description="Disordered" evidence="1">
    <location>
        <begin position="120"/>
        <end position="201"/>
    </location>
</feature>
<evidence type="ECO:0000256" key="1">
    <source>
        <dbReference type="SAM" id="MobiDB-lite"/>
    </source>
</evidence>
<proteinExistence type="predicted"/>
<dbReference type="EMBL" id="JAMYWD010000004">
    <property type="protein sequence ID" value="KAJ4973051.1"/>
    <property type="molecule type" value="Genomic_DNA"/>
</dbReference>
<feature type="compositionally biased region" description="Low complexity" evidence="1">
    <location>
        <begin position="176"/>
        <end position="192"/>
    </location>
</feature>
<comment type="caution">
    <text evidence="2">The sequence shown here is derived from an EMBL/GenBank/DDBJ whole genome shotgun (WGS) entry which is preliminary data.</text>
</comment>
<dbReference type="AlphaFoldDB" id="A0A9Q0KMQ4"/>
<dbReference type="InterPro" id="IPR025322">
    <property type="entry name" value="PADRE_dom"/>
</dbReference>
<dbReference type="OrthoDB" id="747498at2759"/>
<sequence length="201" mass="22795">MGNCQAVDTATLVIQHPNGKVERLYWPVRASEVMRTNPGHYVALVLTFCLPTNSSDLKHKEHKEKKLQEHQQQHHINNISNNNEVRITRVKVLRPTDTLVLGQSYRLVTSQEVMKGLWARKHAKSKKDNPTESANKPPRPKPKQQNSSSLCETESINSNLDKPNQVANHERHRPRTTSASSTSTRSRLWRPSLQSISEAGS</sequence>
<evidence type="ECO:0000313" key="2">
    <source>
        <dbReference type="EMBL" id="KAJ4973051.1"/>
    </source>
</evidence>